<comment type="caution">
    <text evidence="1">The sequence shown here is derived from an EMBL/GenBank/DDBJ whole genome shotgun (WGS) entry which is preliminary data.</text>
</comment>
<gene>
    <name evidence="1" type="ORF">BHC49_02630</name>
</gene>
<protein>
    <submittedName>
        <fullName evidence="1">Uncharacterized protein</fullName>
    </submittedName>
</protein>
<dbReference type="RefSeq" id="WP_100136878.1">
    <property type="nucleotide sequence ID" value="NZ_MEIS01000061.1"/>
</dbReference>
<evidence type="ECO:0000313" key="1">
    <source>
        <dbReference type="EMBL" id="PIT58137.1"/>
    </source>
</evidence>
<sequence>MSKIDLYCAYLKQVKKHGSDRVTLLLAKLYNISAKENRRIKKLLKQVLKIKTSTVDLIDEAKSLLKQLQENS</sequence>
<accession>A0A2N9Y061</accession>
<name>A0A2N9Y061_9NEIS</name>
<reference evidence="1 2" key="1">
    <citation type="journal article" date="2017" name="MBio">
        <title>Type VI secretion-mediated competition in the bee gut microbiome.</title>
        <authorList>
            <person name="Steele M.I."/>
            <person name="Kwong W.K."/>
            <person name="Powell J.E."/>
            <person name="Whiteley M."/>
            <person name="Moran N.A."/>
        </authorList>
    </citation>
    <scope>NUCLEOTIDE SEQUENCE [LARGE SCALE GENOMIC DNA]</scope>
    <source>
        <strain evidence="1 2">Nev3CBA3</strain>
    </source>
</reference>
<dbReference type="EMBL" id="MEIS01000061">
    <property type="protein sequence ID" value="PIT58137.1"/>
    <property type="molecule type" value="Genomic_DNA"/>
</dbReference>
<evidence type="ECO:0000313" key="2">
    <source>
        <dbReference type="Proteomes" id="UP000229434"/>
    </source>
</evidence>
<dbReference type="AlphaFoldDB" id="A0A2N9Y061"/>
<proteinExistence type="predicted"/>
<organism evidence="1 2">
    <name type="scientific">Snodgrassella alvi</name>
    <dbReference type="NCBI Taxonomy" id="1196083"/>
    <lineage>
        <taxon>Bacteria</taxon>
        <taxon>Pseudomonadati</taxon>
        <taxon>Pseudomonadota</taxon>
        <taxon>Betaproteobacteria</taxon>
        <taxon>Neisseriales</taxon>
        <taxon>Neisseriaceae</taxon>
        <taxon>Snodgrassella</taxon>
    </lineage>
</organism>
<dbReference type="Proteomes" id="UP000229434">
    <property type="component" value="Unassembled WGS sequence"/>
</dbReference>